<dbReference type="Pfam" id="PF13472">
    <property type="entry name" value="Lipase_GDSL_2"/>
    <property type="match status" value="1"/>
</dbReference>
<organism evidence="3 4">
    <name type="scientific">Dictyobacter halimunensis</name>
    <dbReference type="NCBI Taxonomy" id="3026934"/>
    <lineage>
        <taxon>Bacteria</taxon>
        <taxon>Bacillati</taxon>
        <taxon>Chloroflexota</taxon>
        <taxon>Ktedonobacteria</taxon>
        <taxon>Ktedonobacterales</taxon>
        <taxon>Dictyobacteraceae</taxon>
        <taxon>Dictyobacter</taxon>
    </lineage>
</organism>
<gene>
    <name evidence="3" type="ORF">KDH_02010</name>
</gene>
<dbReference type="Proteomes" id="UP001344906">
    <property type="component" value="Unassembled WGS sequence"/>
</dbReference>
<evidence type="ECO:0000256" key="1">
    <source>
        <dbReference type="SAM" id="SignalP"/>
    </source>
</evidence>
<keyword evidence="1" id="KW-0732">Signal</keyword>
<evidence type="ECO:0000313" key="3">
    <source>
        <dbReference type="EMBL" id="GLV53346.1"/>
    </source>
</evidence>
<sequence>MLKGPSLPLLRVATPIIFVLSLLLFSVPSAFAATHATTQATMVGPMANYLAVGDSLAYGYQPNLNYSHGYADDFYANLKSHGATSYANMACPGETTTSMINGGCTYSVLRKYVYTGSQLNAAISYLRSHAGTVSPVTLDIGANDMLHDINTSTCTISSTWDSDLATMDANLTQVILPKLTAAMTVNGQRSGDLLLMNYYDPYQNICPTMVSYSQEINQHLAADASGYATVVDVFTPFGGAATPNPNTCNYTWMCSIFKDIHATSTGYSVMANAFEQTAGY</sequence>
<name>A0ABQ6FK31_9CHLR</name>
<dbReference type="EMBL" id="BSRI01000001">
    <property type="protein sequence ID" value="GLV53346.1"/>
    <property type="molecule type" value="Genomic_DNA"/>
</dbReference>
<feature type="signal peptide" evidence="1">
    <location>
        <begin position="1"/>
        <end position="32"/>
    </location>
</feature>
<comment type="caution">
    <text evidence="3">The sequence shown here is derived from an EMBL/GenBank/DDBJ whole genome shotgun (WGS) entry which is preliminary data.</text>
</comment>
<evidence type="ECO:0000313" key="4">
    <source>
        <dbReference type="Proteomes" id="UP001344906"/>
    </source>
</evidence>
<accession>A0ABQ6FK31</accession>
<reference evidence="3 4" key="1">
    <citation type="submission" date="2023-02" db="EMBL/GenBank/DDBJ databases">
        <title>Dictyobacter halimunensis sp. nov., a new member of the class Ktedonobacteria from forest soil in a geothermal area.</title>
        <authorList>
            <person name="Rachmania M.K."/>
            <person name="Ningsih F."/>
            <person name="Sakai Y."/>
            <person name="Yabe S."/>
            <person name="Yokota A."/>
            <person name="Sjamsuridzal W."/>
        </authorList>
    </citation>
    <scope>NUCLEOTIDE SEQUENCE [LARGE SCALE GENOMIC DNA]</scope>
    <source>
        <strain evidence="3 4">S3.2.2.5</strain>
    </source>
</reference>
<evidence type="ECO:0000259" key="2">
    <source>
        <dbReference type="Pfam" id="PF13472"/>
    </source>
</evidence>
<dbReference type="SUPFAM" id="SSF52266">
    <property type="entry name" value="SGNH hydrolase"/>
    <property type="match status" value="1"/>
</dbReference>
<feature type="chain" id="PRO_5046970059" description="SGNH hydrolase-type esterase domain-containing protein" evidence="1">
    <location>
        <begin position="33"/>
        <end position="280"/>
    </location>
</feature>
<proteinExistence type="predicted"/>
<dbReference type="RefSeq" id="WP_338246881.1">
    <property type="nucleotide sequence ID" value="NZ_BSRI01000001.1"/>
</dbReference>
<dbReference type="InterPro" id="IPR036514">
    <property type="entry name" value="SGNH_hydro_sf"/>
</dbReference>
<dbReference type="Gene3D" id="3.40.50.1110">
    <property type="entry name" value="SGNH hydrolase"/>
    <property type="match status" value="1"/>
</dbReference>
<dbReference type="CDD" id="cd00229">
    <property type="entry name" value="SGNH_hydrolase"/>
    <property type="match status" value="1"/>
</dbReference>
<dbReference type="InterPro" id="IPR013830">
    <property type="entry name" value="SGNH_hydro"/>
</dbReference>
<keyword evidence="4" id="KW-1185">Reference proteome</keyword>
<feature type="domain" description="SGNH hydrolase-type esterase" evidence="2">
    <location>
        <begin position="51"/>
        <end position="267"/>
    </location>
</feature>
<protein>
    <recommendedName>
        <fullName evidence="2">SGNH hydrolase-type esterase domain-containing protein</fullName>
    </recommendedName>
</protein>